<comment type="caution">
    <text evidence="2">The sequence shown here is derived from an EMBL/GenBank/DDBJ whole genome shotgun (WGS) entry which is preliminary data.</text>
</comment>
<accession>A0A9D1ZAL6</accession>
<sequence length="121" mass="13514">MLPVYLRVLLVLGAAAALFLVGHATKRRKILVEDAVFWVVLSVIFVLLALFPEIAIRLAYALGFMSASNFVYLAIIVLLLWKVFSNSAEISRLKNKVNELAQEIALSNLERREPRDTGDDA</sequence>
<proteinExistence type="predicted"/>
<organism evidence="2 3">
    <name type="scientific">Candidatus Olsenella excrementavium</name>
    <dbReference type="NCBI Taxonomy" id="2838709"/>
    <lineage>
        <taxon>Bacteria</taxon>
        <taxon>Bacillati</taxon>
        <taxon>Actinomycetota</taxon>
        <taxon>Coriobacteriia</taxon>
        <taxon>Coriobacteriales</taxon>
        <taxon>Atopobiaceae</taxon>
        <taxon>Olsenella</taxon>
    </lineage>
</organism>
<keyword evidence="1" id="KW-0812">Transmembrane</keyword>
<feature type="transmembrane region" description="Helical" evidence="1">
    <location>
        <begin position="35"/>
        <end position="52"/>
    </location>
</feature>
<protein>
    <submittedName>
        <fullName evidence="2">DUF2304 domain-containing protein</fullName>
    </submittedName>
</protein>
<reference evidence="2" key="1">
    <citation type="journal article" date="2021" name="PeerJ">
        <title>Extensive microbial diversity within the chicken gut microbiome revealed by metagenomics and culture.</title>
        <authorList>
            <person name="Gilroy R."/>
            <person name="Ravi A."/>
            <person name="Getino M."/>
            <person name="Pursley I."/>
            <person name="Horton D.L."/>
            <person name="Alikhan N.F."/>
            <person name="Baker D."/>
            <person name="Gharbi K."/>
            <person name="Hall N."/>
            <person name="Watson M."/>
            <person name="Adriaenssens E.M."/>
            <person name="Foster-Nyarko E."/>
            <person name="Jarju S."/>
            <person name="Secka A."/>
            <person name="Antonio M."/>
            <person name="Oren A."/>
            <person name="Chaudhuri R.R."/>
            <person name="La Ragione R."/>
            <person name="Hildebrand F."/>
            <person name="Pallen M.J."/>
        </authorList>
    </citation>
    <scope>NUCLEOTIDE SEQUENCE</scope>
    <source>
        <strain evidence="2">ChiHjej10B9-743</strain>
    </source>
</reference>
<dbReference type="AlphaFoldDB" id="A0A9D1ZAL6"/>
<evidence type="ECO:0000313" key="2">
    <source>
        <dbReference type="EMBL" id="HIY79092.1"/>
    </source>
</evidence>
<dbReference type="Proteomes" id="UP000824133">
    <property type="component" value="Unassembled WGS sequence"/>
</dbReference>
<dbReference type="Pfam" id="PF10066">
    <property type="entry name" value="DUF2304"/>
    <property type="match status" value="1"/>
</dbReference>
<dbReference type="EMBL" id="DXCP01000006">
    <property type="protein sequence ID" value="HIY79092.1"/>
    <property type="molecule type" value="Genomic_DNA"/>
</dbReference>
<gene>
    <name evidence="2" type="ORF">IAA42_01470</name>
</gene>
<keyword evidence="1" id="KW-0472">Membrane</keyword>
<keyword evidence="1" id="KW-1133">Transmembrane helix</keyword>
<feature type="transmembrane region" description="Helical" evidence="1">
    <location>
        <begin position="6"/>
        <end position="23"/>
    </location>
</feature>
<dbReference type="InterPro" id="IPR019277">
    <property type="entry name" value="DUF2304"/>
</dbReference>
<reference evidence="2" key="2">
    <citation type="submission" date="2021-04" db="EMBL/GenBank/DDBJ databases">
        <authorList>
            <person name="Gilroy R."/>
        </authorList>
    </citation>
    <scope>NUCLEOTIDE SEQUENCE</scope>
    <source>
        <strain evidence="2">ChiHjej10B9-743</strain>
    </source>
</reference>
<feature type="transmembrane region" description="Helical" evidence="1">
    <location>
        <begin position="58"/>
        <end position="84"/>
    </location>
</feature>
<evidence type="ECO:0000313" key="3">
    <source>
        <dbReference type="Proteomes" id="UP000824133"/>
    </source>
</evidence>
<name>A0A9D1ZAL6_9ACTN</name>
<evidence type="ECO:0000256" key="1">
    <source>
        <dbReference type="SAM" id="Phobius"/>
    </source>
</evidence>